<organism evidence="1 2">
    <name type="scientific">Adineta steineri</name>
    <dbReference type="NCBI Taxonomy" id="433720"/>
    <lineage>
        <taxon>Eukaryota</taxon>
        <taxon>Metazoa</taxon>
        <taxon>Spiralia</taxon>
        <taxon>Gnathifera</taxon>
        <taxon>Rotifera</taxon>
        <taxon>Eurotatoria</taxon>
        <taxon>Bdelloidea</taxon>
        <taxon>Adinetida</taxon>
        <taxon>Adinetidae</taxon>
        <taxon>Adineta</taxon>
    </lineage>
</organism>
<evidence type="ECO:0000313" key="1">
    <source>
        <dbReference type="EMBL" id="CAF4343541.1"/>
    </source>
</evidence>
<comment type="caution">
    <text evidence="1">The sequence shown here is derived from an EMBL/GenBank/DDBJ whole genome shotgun (WGS) entry which is preliminary data.</text>
</comment>
<protein>
    <submittedName>
        <fullName evidence="1">Uncharacterized protein</fullName>
    </submittedName>
</protein>
<evidence type="ECO:0000313" key="2">
    <source>
        <dbReference type="Proteomes" id="UP000663881"/>
    </source>
</evidence>
<dbReference type="EMBL" id="CAJOAY010020875">
    <property type="protein sequence ID" value="CAF4343541.1"/>
    <property type="molecule type" value="Genomic_DNA"/>
</dbReference>
<proteinExistence type="predicted"/>
<name>A0A820KPW4_9BILA</name>
<reference evidence="1" key="1">
    <citation type="submission" date="2021-02" db="EMBL/GenBank/DDBJ databases">
        <authorList>
            <person name="Nowell W R."/>
        </authorList>
    </citation>
    <scope>NUCLEOTIDE SEQUENCE</scope>
</reference>
<gene>
    <name evidence="1" type="ORF">OKA104_LOCUS48416</name>
</gene>
<dbReference type="Proteomes" id="UP000663881">
    <property type="component" value="Unassembled WGS sequence"/>
</dbReference>
<accession>A0A820KPW4</accession>
<feature type="non-terminal residue" evidence="1">
    <location>
        <position position="1"/>
    </location>
</feature>
<dbReference type="AlphaFoldDB" id="A0A820KPW4"/>
<sequence length="94" mass="10965">ENNCADIRIINEILIKLKFKNMNKNIVICGNDGDIEYYQRIFSSDLSDIPINFLTFNNLKSQTIDGCIFVSSNSQKILRDMNIQRKLHLNIDRK</sequence>